<keyword evidence="1" id="KW-0472">Membrane</keyword>
<evidence type="ECO:0000313" key="3">
    <source>
        <dbReference type="EMBL" id="OPG17567.1"/>
    </source>
</evidence>
<protein>
    <submittedName>
        <fullName evidence="2">Uncharacterized protein</fullName>
    </submittedName>
</protein>
<dbReference type="AlphaFoldDB" id="A0A162TK09"/>
<keyword evidence="5" id="KW-1185">Reference proteome</keyword>
<dbReference type="OrthoDB" id="9930470at2"/>
<keyword evidence="1" id="KW-1133">Transmembrane helix</keyword>
<feature type="transmembrane region" description="Helical" evidence="1">
    <location>
        <begin position="6"/>
        <end position="27"/>
    </location>
</feature>
<dbReference type="STRING" id="1765683.B2M26_00975"/>
<keyword evidence="1" id="KW-0812">Transmembrane</keyword>
<dbReference type="EMBL" id="LSUQ01000001">
    <property type="protein sequence ID" value="OAG95428.1"/>
    <property type="molecule type" value="Genomic_DNA"/>
</dbReference>
<evidence type="ECO:0000313" key="4">
    <source>
        <dbReference type="Proteomes" id="UP000077421"/>
    </source>
</evidence>
<dbReference type="Proteomes" id="UP000077421">
    <property type="component" value="Unassembled WGS sequence"/>
</dbReference>
<organism evidence="2 4">
    <name type="scientific">Ferroacidibacillus organovorans</name>
    <dbReference type="NCBI Taxonomy" id="1765683"/>
    <lineage>
        <taxon>Bacteria</taxon>
        <taxon>Bacillati</taxon>
        <taxon>Bacillota</taxon>
        <taxon>Bacilli</taxon>
        <taxon>Bacillales</taxon>
        <taxon>Alicyclobacillaceae</taxon>
        <taxon>Ferroacidibacillus</taxon>
    </lineage>
</organism>
<evidence type="ECO:0000313" key="2">
    <source>
        <dbReference type="EMBL" id="OAG95428.1"/>
    </source>
</evidence>
<sequence>MKQVMLRVVILYVAVLVLLLIITWLTAPHTFQSFVNRGALVGIGGIFVLLFMNRSGLSVDDAMSTSSYDDLTRASRRKWLYASVIVAILLLLTSVVSQYMIWRS</sequence>
<evidence type="ECO:0000313" key="5">
    <source>
        <dbReference type="Proteomes" id="UP000190229"/>
    </source>
</evidence>
<feature type="transmembrane region" description="Helical" evidence="1">
    <location>
        <begin position="79"/>
        <end position="102"/>
    </location>
</feature>
<dbReference type="RefSeq" id="WP_067560474.1">
    <property type="nucleotide sequence ID" value="NZ_LSUQ01000001.1"/>
</dbReference>
<gene>
    <name evidence="2" type="ORF">AYW79_00520</name>
    <name evidence="3" type="ORF">B2M26_00975</name>
</gene>
<accession>A0A162TK09</accession>
<proteinExistence type="predicted"/>
<dbReference type="Proteomes" id="UP000190229">
    <property type="component" value="Unassembled WGS sequence"/>
</dbReference>
<dbReference type="EMBL" id="MWPS01000002">
    <property type="protein sequence ID" value="OPG17567.1"/>
    <property type="molecule type" value="Genomic_DNA"/>
</dbReference>
<name>A0A162TK09_9BACL</name>
<reference evidence="2 4" key="1">
    <citation type="submission" date="2016-02" db="EMBL/GenBank/DDBJ databases">
        <title>Draft genome sequence of Acidibacillus ferrooxidans SLC66.</title>
        <authorList>
            <person name="Oliveira G."/>
            <person name="Nancucheo I."/>
            <person name="Dall'Agnol H."/>
            <person name="Johnson B."/>
            <person name="Oliveira R."/>
            <person name="Nunes G.L."/>
            <person name="Tzotzos G."/>
            <person name="Orellana S.C."/>
            <person name="Salim A.C."/>
            <person name="Araujo F.M."/>
        </authorList>
    </citation>
    <scope>NUCLEOTIDE SEQUENCE [LARGE SCALE GENOMIC DNA]</scope>
    <source>
        <strain evidence="2 4">SLC66</strain>
    </source>
</reference>
<comment type="caution">
    <text evidence="2">The sequence shown here is derived from an EMBL/GenBank/DDBJ whole genome shotgun (WGS) entry which is preliminary data.</text>
</comment>
<reference evidence="3 5" key="2">
    <citation type="submission" date="2017-02" db="EMBL/GenBank/DDBJ databases">
        <title>Draft genome of Acidibacillus ferrooxidans Huett2.</title>
        <authorList>
            <person name="Schopf S."/>
        </authorList>
    </citation>
    <scope>NUCLEOTIDE SEQUENCE [LARGE SCALE GENOMIC DNA]</scope>
    <source>
        <strain evidence="3 5">Huett2</strain>
    </source>
</reference>
<evidence type="ECO:0000256" key="1">
    <source>
        <dbReference type="SAM" id="Phobius"/>
    </source>
</evidence>
<feature type="transmembrane region" description="Helical" evidence="1">
    <location>
        <begin position="39"/>
        <end position="59"/>
    </location>
</feature>